<feature type="domain" description="WYL" evidence="1">
    <location>
        <begin position="153"/>
        <end position="221"/>
    </location>
</feature>
<evidence type="ECO:0000313" key="4">
    <source>
        <dbReference type="Proteomes" id="UP000051557"/>
    </source>
</evidence>
<dbReference type="PANTHER" id="PTHR34580">
    <property type="match status" value="1"/>
</dbReference>
<sequence length="332" mass="38271">MNKKNMPIAGGHSRPPLERMHRLHDLLSNEQPVNCQQLGKDFEVSYKTIQRDLDFMRDRLNLPLEYDPTRYTFRYTEKVEAFPLLQVSEGEILALFVAQKVLAQYRGTPFEKTLGTAFQKLTGALKETVSFDLGEWGSDYSFRVTGASAADLEVFRLLARAIVQRQQISFSYQPLRASQPETRLVHPYHLANVDNAWYLLAHDPQRGQIRTFALPRIRKPEIVKKTFDRPRGFSAKKELKGGFGVFSGTGKYAVKIRFDSFAARLVRERDWHPTQKIRETKRGEIELEMTLGALEEIERWILSWGNHATVLAPKPLIESVKLKVKSMSKLYM</sequence>
<protein>
    <submittedName>
        <fullName evidence="3">Uncharacterized protein</fullName>
    </submittedName>
</protein>
<dbReference type="Pfam" id="PF25583">
    <property type="entry name" value="WCX"/>
    <property type="match status" value="1"/>
</dbReference>
<evidence type="ECO:0000313" key="3">
    <source>
        <dbReference type="EMBL" id="KRP31707.1"/>
    </source>
</evidence>
<reference evidence="3 4" key="1">
    <citation type="submission" date="2015-10" db="EMBL/GenBank/DDBJ databases">
        <title>Metagenome-Assembled Genomes uncover a global brackish microbiome.</title>
        <authorList>
            <person name="Hugerth L.W."/>
            <person name="Larsson J."/>
            <person name="Alneberg J."/>
            <person name="Lindh M.V."/>
            <person name="Legrand C."/>
            <person name="Pinhassi J."/>
            <person name="Andersson A.F."/>
        </authorList>
    </citation>
    <scope>NUCLEOTIDE SEQUENCE [LARGE SCALE GENOMIC DNA]</scope>
    <source>
        <strain evidence="3">BACL9 MAG-120820-bin42</strain>
    </source>
</reference>
<dbReference type="InterPro" id="IPR026881">
    <property type="entry name" value="WYL_dom"/>
</dbReference>
<evidence type="ECO:0000259" key="2">
    <source>
        <dbReference type="Pfam" id="PF25583"/>
    </source>
</evidence>
<proteinExistence type="predicted"/>
<feature type="domain" description="WCX" evidence="2">
    <location>
        <begin position="251"/>
        <end position="327"/>
    </location>
</feature>
<dbReference type="InterPro" id="IPR051534">
    <property type="entry name" value="CBASS_pafABC_assoc_protein"/>
</dbReference>
<dbReference type="EMBL" id="LIDM01000267">
    <property type="protein sequence ID" value="KRP31707.1"/>
    <property type="molecule type" value="Genomic_DNA"/>
</dbReference>
<name>A0A0R2XCV7_9BACT</name>
<dbReference type="InterPro" id="IPR036388">
    <property type="entry name" value="WH-like_DNA-bd_sf"/>
</dbReference>
<dbReference type="Pfam" id="PF13280">
    <property type="entry name" value="WYL"/>
    <property type="match status" value="1"/>
</dbReference>
<dbReference type="Gene3D" id="1.10.10.10">
    <property type="entry name" value="Winged helix-like DNA-binding domain superfamily/Winged helix DNA-binding domain"/>
    <property type="match status" value="1"/>
</dbReference>
<comment type="caution">
    <text evidence="3">The sequence shown here is derived from an EMBL/GenBank/DDBJ whole genome shotgun (WGS) entry which is preliminary data.</text>
</comment>
<dbReference type="PANTHER" id="PTHR34580:SF9">
    <property type="entry name" value="SLL5097 PROTEIN"/>
    <property type="match status" value="1"/>
</dbReference>
<dbReference type="InterPro" id="IPR057727">
    <property type="entry name" value="WCX_dom"/>
</dbReference>
<dbReference type="AlphaFoldDB" id="A0A0R2XCV7"/>
<evidence type="ECO:0000259" key="1">
    <source>
        <dbReference type="Pfam" id="PF13280"/>
    </source>
</evidence>
<dbReference type="Proteomes" id="UP000051557">
    <property type="component" value="Unassembled WGS sequence"/>
</dbReference>
<gene>
    <name evidence="3" type="ORF">ABS32_06330</name>
</gene>
<accession>A0A0R2XCV7</accession>
<organism evidence="3 4">
    <name type="scientific">Verrucomicrobia subdivision 6 bacterium BACL9 MAG-120820-bin42</name>
    <dbReference type="NCBI Taxonomy" id="1655634"/>
    <lineage>
        <taxon>Bacteria</taxon>
        <taxon>Pseudomonadati</taxon>
        <taxon>Verrucomicrobiota</taxon>
        <taxon>Verrucomicrobiia</taxon>
        <taxon>Verrucomicrobiales</taxon>
        <taxon>Verrucomicrobia subdivision 6</taxon>
    </lineage>
</organism>
<dbReference type="PROSITE" id="PS52050">
    <property type="entry name" value="WYL"/>
    <property type="match status" value="1"/>
</dbReference>